<evidence type="ECO:0000313" key="1">
    <source>
        <dbReference type="EMBL" id="KAI4337490.1"/>
    </source>
</evidence>
<gene>
    <name evidence="1" type="ORF">L6164_015900</name>
</gene>
<accession>A0ACB9NSA8</accession>
<name>A0ACB9NSA8_BAUVA</name>
<protein>
    <submittedName>
        <fullName evidence="1">Uncharacterized protein</fullName>
    </submittedName>
</protein>
<proteinExistence type="predicted"/>
<dbReference type="EMBL" id="CM039431">
    <property type="protein sequence ID" value="KAI4337490.1"/>
    <property type="molecule type" value="Genomic_DNA"/>
</dbReference>
<organism evidence="1 2">
    <name type="scientific">Bauhinia variegata</name>
    <name type="common">Purple orchid tree</name>
    <name type="synonym">Phanera variegata</name>
    <dbReference type="NCBI Taxonomy" id="167791"/>
    <lineage>
        <taxon>Eukaryota</taxon>
        <taxon>Viridiplantae</taxon>
        <taxon>Streptophyta</taxon>
        <taxon>Embryophyta</taxon>
        <taxon>Tracheophyta</taxon>
        <taxon>Spermatophyta</taxon>
        <taxon>Magnoliopsida</taxon>
        <taxon>eudicotyledons</taxon>
        <taxon>Gunneridae</taxon>
        <taxon>Pentapetalae</taxon>
        <taxon>rosids</taxon>
        <taxon>fabids</taxon>
        <taxon>Fabales</taxon>
        <taxon>Fabaceae</taxon>
        <taxon>Cercidoideae</taxon>
        <taxon>Cercideae</taxon>
        <taxon>Bauhiniinae</taxon>
        <taxon>Bauhinia</taxon>
    </lineage>
</organism>
<keyword evidence="2" id="KW-1185">Reference proteome</keyword>
<comment type="caution">
    <text evidence="1">The sequence shown here is derived from an EMBL/GenBank/DDBJ whole genome shotgun (WGS) entry which is preliminary data.</text>
</comment>
<dbReference type="Proteomes" id="UP000828941">
    <property type="component" value="Chromosome 6"/>
</dbReference>
<evidence type="ECO:0000313" key="2">
    <source>
        <dbReference type="Proteomes" id="UP000828941"/>
    </source>
</evidence>
<reference evidence="1 2" key="1">
    <citation type="journal article" date="2022" name="DNA Res.">
        <title>Chromosomal-level genome assembly of the orchid tree Bauhinia variegata (Leguminosae; Cercidoideae) supports the allotetraploid origin hypothesis of Bauhinia.</title>
        <authorList>
            <person name="Zhong Y."/>
            <person name="Chen Y."/>
            <person name="Zheng D."/>
            <person name="Pang J."/>
            <person name="Liu Y."/>
            <person name="Luo S."/>
            <person name="Meng S."/>
            <person name="Qian L."/>
            <person name="Wei D."/>
            <person name="Dai S."/>
            <person name="Zhou R."/>
        </authorList>
    </citation>
    <scope>NUCLEOTIDE SEQUENCE [LARGE SCALE GENOMIC DNA]</scope>
    <source>
        <strain evidence="1">BV-YZ2020</strain>
    </source>
</reference>
<sequence>MRVGSVVCMFPLVFMLVNANGALTSESLAEIAKANQDGPYLGLVIPNVFELNPLLNSPNYISSSKIIDFAGRRFRFGAIGDKHVILVLTGLGMINTAITTQLLLSFFKVEGVVHYGTAGNANPSINMGDVLISQYWAHLGLWNWQKYGEGPENELPLEAEGDYTREIGYLKIADYTVNVSDGNSYDNLLNNIWYQPEEVFPVDGVPEERQHVFWVPVDSQYFQISQKLENMKLERCLNSTTCLPTTPKVVRVQRGASASIFLSNQAYRTFLHDKFNVSPIDMESAAVALICLQQRVPFIAIRAYTGSFLSLVANSVAVVVEFINQLSLNSVSL</sequence>